<dbReference type="InterPro" id="IPR051122">
    <property type="entry name" value="SDR_DHRS6-like"/>
</dbReference>
<comment type="caution">
    <text evidence="3">The sequence shown here is derived from an EMBL/GenBank/DDBJ whole genome shotgun (WGS) entry which is preliminary data.</text>
</comment>
<comment type="similarity">
    <text evidence="1">Belongs to the short-chain dehydrogenases/reductases (SDR) family.</text>
</comment>
<dbReference type="InterPro" id="IPR036291">
    <property type="entry name" value="NAD(P)-bd_dom_sf"/>
</dbReference>
<dbReference type="PRINTS" id="PR00081">
    <property type="entry name" value="GDHRDH"/>
</dbReference>
<reference evidence="3 4" key="1">
    <citation type="submission" date="2021-03" db="EMBL/GenBank/DDBJ databases">
        <title>novel species in genus Cellulomonas.</title>
        <authorList>
            <person name="Zhang G."/>
        </authorList>
    </citation>
    <scope>NUCLEOTIDE SEQUENCE [LARGE SCALE GENOMIC DNA]</scope>
    <source>
        <strain evidence="4">zg-ZUI188</strain>
    </source>
</reference>
<evidence type="ECO:0000313" key="4">
    <source>
        <dbReference type="Proteomes" id="UP000678317"/>
    </source>
</evidence>
<keyword evidence="4" id="KW-1185">Reference proteome</keyword>
<keyword evidence="2" id="KW-0560">Oxidoreductase</keyword>
<proteinExistence type="inferred from homology"/>
<dbReference type="InterPro" id="IPR020904">
    <property type="entry name" value="Sc_DH/Rdtase_CS"/>
</dbReference>
<dbReference type="CDD" id="cd05233">
    <property type="entry name" value="SDR_c"/>
    <property type="match status" value="1"/>
</dbReference>
<dbReference type="Proteomes" id="UP000678317">
    <property type="component" value="Unassembled WGS sequence"/>
</dbReference>
<gene>
    <name evidence="3" type="ORF">J4035_08795</name>
</gene>
<sequence length="251" mass="25732">MAGNGRLDGLRVLLTGGGSGIGLAIVQRYVEEGAIVSVADLNPAAAPAVESLGARFAAVDVADADAVVAWVDQEAAALGGIDVAVAGAGYQLVAMATDLTVEQWDHQMAVMLRGPFVLFKSVLPYVIEGGGGSLIVIGSNLSFAGMTKTTSYTAAKHGVIGLVQVLAVDYAQDGVRVNALCPGPTDTPLIRRQLEEAADPAAKLAQWNSDMVLNRLGTPEEIAAGAVFLASDESSFVTGSSLMIDGGFTAW</sequence>
<dbReference type="RefSeq" id="WP_208289399.1">
    <property type="nucleotide sequence ID" value="NZ_CP074404.1"/>
</dbReference>
<evidence type="ECO:0000256" key="2">
    <source>
        <dbReference type="ARBA" id="ARBA00023002"/>
    </source>
</evidence>
<dbReference type="PANTHER" id="PTHR43477:SF1">
    <property type="entry name" value="DIHYDROANTICAPSIN 7-DEHYDROGENASE"/>
    <property type="match status" value="1"/>
</dbReference>
<dbReference type="SUPFAM" id="SSF51735">
    <property type="entry name" value="NAD(P)-binding Rossmann-fold domains"/>
    <property type="match status" value="1"/>
</dbReference>
<accession>A0ABS3SG50</accession>
<dbReference type="PROSITE" id="PS00061">
    <property type="entry name" value="ADH_SHORT"/>
    <property type="match status" value="1"/>
</dbReference>
<evidence type="ECO:0000256" key="1">
    <source>
        <dbReference type="ARBA" id="ARBA00006484"/>
    </source>
</evidence>
<dbReference type="InterPro" id="IPR002347">
    <property type="entry name" value="SDR_fam"/>
</dbReference>
<protein>
    <submittedName>
        <fullName evidence="3">SDR family oxidoreductase</fullName>
    </submittedName>
</protein>
<name>A0ABS3SG50_9CELL</name>
<organism evidence="3 4">
    <name type="scientific">Cellulomonas fengjieae</name>
    <dbReference type="NCBI Taxonomy" id="2819978"/>
    <lineage>
        <taxon>Bacteria</taxon>
        <taxon>Bacillati</taxon>
        <taxon>Actinomycetota</taxon>
        <taxon>Actinomycetes</taxon>
        <taxon>Micrococcales</taxon>
        <taxon>Cellulomonadaceae</taxon>
        <taxon>Cellulomonas</taxon>
    </lineage>
</organism>
<dbReference type="Gene3D" id="3.40.50.720">
    <property type="entry name" value="NAD(P)-binding Rossmann-like Domain"/>
    <property type="match status" value="1"/>
</dbReference>
<dbReference type="PRINTS" id="PR00080">
    <property type="entry name" value="SDRFAMILY"/>
</dbReference>
<dbReference type="EMBL" id="JAGFBM010000003">
    <property type="protein sequence ID" value="MBO3084735.1"/>
    <property type="molecule type" value="Genomic_DNA"/>
</dbReference>
<evidence type="ECO:0000313" key="3">
    <source>
        <dbReference type="EMBL" id="MBO3084735.1"/>
    </source>
</evidence>
<dbReference type="Pfam" id="PF13561">
    <property type="entry name" value="adh_short_C2"/>
    <property type="match status" value="1"/>
</dbReference>
<dbReference type="PANTHER" id="PTHR43477">
    <property type="entry name" value="DIHYDROANTICAPSIN 7-DEHYDROGENASE"/>
    <property type="match status" value="1"/>
</dbReference>